<dbReference type="AlphaFoldDB" id="A0A7V1PV10"/>
<proteinExistence type="predicted"/>
<dbReference type="Proteomes" id="UP000886005">
    <property type="component" value="Unassembled WGS sequence"/>
</dbReference>
<evidence type="ECO:0000313" key="1">
    <source>
        <dbReference type="EMBL" id="HED11040.1"/>
    </source>
</evidence>
<dbReference type="Pfam" id="PF03690">
    <property type="entry name" value="MYG1_exonuc"/>
    <property type="match status" value="1"/>
</dbReference>
<gene>
    <name evidence="1" type="ORF">ENJ10_10155</name>
</gene>
<sequence length="269" mass="30936">MKTGLIVTHNGNAHFDEFLAVSLILAVKEDIHFYIERREPTAEELDNPEIYVVDIGGRHEPELKNFDHHQDLDIPASFVLLADYLHVSHFLSHSPWWQFKDKIDRRGGFRVAKDFGLDSLDALNSPLETFMLKQFAQSPISAYQQMKMFARDLIEHGRKLEQQIEFWKSCQMIQIKDKRVAVGMTDETGGSLPFFDTLSAPPHIRVNYDSRGEGWSLSTIRDAEGVDFARLANHPEIKFAHKNGFIAKTYRRLPLDKVFQLVEQAILGQ</sequence>
<reference evidence="1" key="1">
    <citation type="journal article" date="2020" name="mSystems">
        <title>Genome- and Community-Level Interaction Insights into Carbon Utilization and Element Cycling Functions of Hydrothermarchaeota in Hydrothermal Sediment.</title>
        <authorList>
            <person name="Zhou Z."/>
            <person name="Liu Y."/>
            <person name="Xu W."/>
            <person name="Pan J."/>
            <person name="Luo Z.H."/>
            <person name="Li M."/>
        </authorList>
    </citation>
    <scope>NUCLEOTIDE SEQUENCE [LARGE SCALE GENOMIC DNA]</scope>
    <source>
        <strain evidence="1">HyVt-456</strain>
    </source>
</reference>
<protein>
    <recommendedName>
        <fullName evidence="2">MYG1 family protein</fullName>
    </recommendedName>
</protein>
<accession>A0A7V1PV10</accession>
<dbReference type="EMBL" id="DRLD01000275">
    <property type="protein sequence ID" value="HED11040.1"/>
    <property type="molecule type" value="Genomic_DNA"/>
</dbReference>
<organism evidence="1">
    <name type="scientific">Caldithrix abyssi</name>
    <dbReference type="NCBI Taxonomy" id="187145"/>
    <lineage>
        <taxon>Bacteria</taxon>
        <taxon>Pseudomonadati</taxon>
        <taxon>Calditrichota</taxon>
        <taxon>Calditrichia</taxon>
        <taxon>Calditrichales</taxon>
        <taxon>Calditrichaceae</taxon>
        <taxon>Caldithrix</taxon>
    </lineage>
</organism>
<dbReference type="InterPro" id="IPR003226">
    <property type="entry name" value="MYG1_exonuclease"/>
</dbReference>
<comment type="caution">
    <text evidence="1">The sequence shown here is derived from an EMBL/GenBank/DDBJ whole genome shotgun (WGS) entry which is preliminary data.</text>
</comment>
<name>A0A7V1PV10_CALAY</name>
<evidence type="ECO:0008006" key="2">
    <source>
        <dbReference type="Google" id="ProtNLM"/>
    </source>
</evidence>